<feature type="region of interest" description="Disordered" evidence="1">
    <location>
        <begin position="1"/>
        <end position="48"/>
    </location>
</feature>
<evidence type="ECO:0000313" key="3">
    <source>
        <dbReference type="Proteomes" id="UP000011205"/>
    </source>
</evidence>
<evidence type="ECO:0000313" key="2">
    <source>
        <dbReference type="EMBL" id="ELS53742.1"/>
    </source>
</evidence>
<sequence>MGRDDDAEAGHTALSVDVLREAGPASVGATSAGPSDRTPGVRPARSGP</sequence>
<dbReference type="AlphaFoldDB" id="L8PEH3"/>
<dbReference type="PATRIC" id="fig|1160705.3.peg.5267"/>
<accession>L8PEH3</accession>
<gene>
    <name evidence="2" type="ORF">STVIR_5324</name>
</gene>
<reference evidence="2 3" key="1">
    <citation type="journal article" date="2013" name="Genome Announc.">
        <title>Draft Genome Sequence of Streptomyces viridochromogenes Strain Tu57, Producer of Avilamycin.</title>
        <authorList>
            <person name="Gruning B.A."/>
            <person name="Erxleben A."/>
            <person name="Hahnlein A."/>
            <person name="Gunther S."/>
        </authorList>
    </citation>
    <scope>NUCLEOTIDE SEQUENCE [LARGE SCALE GENOMIC DNA]</scope>
    <source>
        <strain evidence="2 3">Tue57</strain>
    </source>
</reference>
<proteinExistence type="predicted"/>
<dbReference type="EMBL" id="AMLP01000159">
    <property type="protein sequence ID" value="ELS53742.1"/>
    <property type="molecule type" value="Genomic_DNA"/>
</dbReference>
<comment type="caution">
    <text evidence="2">The sequence shown here is derived from an EMBL/GenBank/DDBJ whole genome shotgun (WGS) entry which is preliminary data.</text>
</comment>
<dbReference type="Proteomes" id="UP000011205">
    <property type="component" value="Unassembled WGS sequence"/>
</dbReference>
<name>L8PEH3_STRVR</name>
<evidence type="ECO:0000256" key="1">
    <source>
        <dbReference type="SAM" id="MobiDB-lite"/>
    </source>
</evidence>
<protein>
    <submittedName>
        <fullName evidence="2">Uncharacterized protein</fullName>
    </submittedName>
</protein>
<organism evidence="2 3">
    <name type="scientific">Streptomyces viridochromogenes Tue57</name>
    <dbReference type="NCBI Taxonomy" id="1160705"/>
    <lineage>
        <taxon>Bacteria</taxon>
        <taxon>Bacillati</taxon>
        <taxon>Actinomycetota</taxon>
        <taxon>Actinomycetes</taxon>
        <taxon>Kitasatosporales</taxon>
        <taxon>Streptomycetaceae</taxon>
        <taxon>Streptomyces</taxon>
    </lineage>
</organism>